<dbReference type="InterPro" id="IPR036134">
    <property type="entry name" value="Crypto/Photolyase_FAD-like_sf"/>
</dbReference>
<keyword evidence="5" id="KW-0157">Chromophore</keyword>
<dbReference type="PANTHER" id="PTHR11455">
    <property type="entry name" value="CRYPTOCHROME"/>
    <property type="match status" value="1"/>
</dbReference>
<feature type="compositionally biased region" description="Basic residues" evidence="6">
    <location>
        <begin position="829"/>
        <end position="838"/>
    </location>
</feature>
<organism evidence="8 9">
    <name type="scientific">Durusdinium trenchii</name>
    <dbReference type="NCBI Taxonomy" id="1381693"/>
    <lineage>
        <taxon>Eukaryota</taxon>
        <taxon>Sar</taxon>
        <taxon>Alveolata</taxon>
        <taxon>Dinophyceae</taxon>
        <taxon>Suessiales</taxon>
        <taxon>Symbiodiniaceae</taxon>
        <taxon>Durusdinium</taxon>
    </lineage>
</organism>
<evidence type="ECO:0000256" key="4">
    <source>
        <dbReference type="ARBA" id="ARBA00022827"/>
    </source>
</evidence>
<comment type="cofactor">
    <cofactor evidence="1">
        <name>FAD</name>
        <dbReference type="ChEBI" id="CHEBI:57692"/>
    </cofactor>
</comment>
<keyword evidence="3" id="KW-0285">Flavoprotein</keyword>
<feature type="compositionally biased region" description="Basic and acidic residues" evidence="6">
    <location>
        <begin position="630"/>
        <end position="639"/>
    </location>
</feature>
<dbReference type="InterPro" id="IPR018394">
    <property type="entry name" value="DNA_photolyase_1_CS_C"/>
</dbReference>
<feature type="compositionally biased region" description="Basic residues" evidence="6">
    <location>
        <begin position="531"/>
        <end position="555"/>
    </location>
</feature>
<feature type="compositionally biased region" description="Low complexity" evidence="6">
    <location>
        <begin position="562"/>
        <end position="572"/>
    </location>
</feature>
<evidence type="ECO:0000256" key="2">
    <source>
        <dbReference type="ARBA" id="ARBA00005862"/>
    </source>
</evidence>
<feature type="compositionally biased region" description="Low complexity" evidence="6">
    <location>
        <begin position="882"/>
        <end position="897"/>
    </location>
</feature>
<feature type="compositionally biased region" description="Acidic residues" evidence="6">
    <location>
        <begin position="573"/>
        <end position="592"/>
    </location>
</feature>
<feature type="compositionally biased region" description="Basic and acidic residues" evidence="6">
    <location>
        <begin position="499"/>
        <end position="530"/>
    </location>
</feature>
<feature type="compositionally biased region" description="Basic and acidic residues" evidence="6">
    <location>
        <begin position="473"/>
        <end position="491"/>
    </location>
</feature>
<feature type="compositionally biased region" description="Low complexity" evidence="6">
    <location>
        <begin position="413"/>
        <end position="444"/>
    </location>
</feature>
<keyword evidence="4" id="KW-0274">FAD</keyword>
<protein>
    <submittedName>
        <fullName evidence="8">Cryptochrome DASH</fullName>
    </submittedName>
</protein>
<evidence type="ECO:0000256" key="1">
    <source>
        <dbReference type="ARBA" id="ARBA00001974"/>
    </source>
</evidence>
<keyword evidence="9" id="KW-1185">Reference proteome</keyword>
<sequence>MVAPTRDVARRRLLRPRSGASALAEARDWGPAHDADDLPFPEKVVEPVVDDALMGGEEEGLKRHSAVDCHLQVGEGLSDYLWKTDFACLGQKWPPPMHPHKLIFGDYQASRLGPWLSLGNLSPRKVFQECLRFCEHHGNDDADPRTKHARRLITELTWRDFFRFYAGKHGTLERWSVAAWGGSVHQRWQRKDWMQDERIFQLWSNGRTGYPLVDACMRELSITGYTSNHARMNAASFLACSMSFDWRRGANWFESHLIDYDVTSNWCNWVRCAGLTESRLSSFNVVRQSQKFDPMGLYLRRWLPELQEVPPELIHEPWLMTSEELVRYGASAYPQPCVDPSFFEGPYGPRTGWASWRDLGGTREEVRVAAVPLLEATYTRLLERALSVQAAGLGPPPGAAGESGARGSGEGTPGAAEAGASGKSGDTSPGKSGAAAPGTTGGEEAPPPGEEEGGGRSRGRGLPPLARLRKRDRRDEGEQAVETEVKEEQTVDKSGPLVDVKEKRSDKKKEKERSHKSRASKEGREEEPQRRRSRERNRSRRSRSRSRRRDRRRREKTPPRSPSVGAEPLPEGGESEAGEPEQDKEIPEEEAEERPRDRPKPREPEGPPPGYERSHWGGHESGLLAQLEGATERSEDMAPKRRPAAEAGRPRVVRRRPAALDGEVEDQWVPADEVTLAQMEGWAQMRVQGEYWEEAVDCTVEMIELRASRGDRELLGKAVGTSSEALLRYISGVPEKTVRLHLCGRRCDRKTWEDGLIHVTQLKQHRAGEVSWEKNLESSRAEAERDELERVRLEAAARGKGRGLPAGPKAAAEKVDAPGVSGESEEQKKKKKKKKKTKLRMEPVKDHTTLFKNTGMDADPVKRKRFRRRAKKLTKKSRNKDSASTGSSESSDSSSKVSEGEDYFGELFTPQTSTQRMWERLPGVLTAQLLQDAQRSMLLQMGSMASTSGQLQPLTSQYVRQQMGASMSPVIYREAIHWAATLDLMVQGKVASACDVMSQRLKSLEALAKGMKVDLIKQLELIQVENYGLASSSELHQAGRTAHEENKIYGKATGRFPEYRDRFRDKGKAKGEKGESKDKDRDKEKGKKDKGDGKKKH</sequence>
<dbReference type="PRINTS" id="PR00147">
    <property type="entry name" value="DNAPHOTLYASE"/>
</dbReference>
<feature type="compositionally biased region" description="Basic and acidic residues" evidence="6">
    <location>
        <begin position="593"/>
        <end position="605"/>
    </location>
</feature>
<dbReference type="Pfam" id="PF03441">
    <property type="entry name" value="FAD_binding_7"/>
    <property type="match status" value="1"/>
</dbReference>
<feature type="compositionally biased region" description="Basic residues" evidence="6">
    <location>
        <begin position="862"/>
        <end position="878"/>
    </location>
</feature>
<dbReference type="PROSITE" id="PS00394">
    <property type="entry name" value="DNA_PHOTOLYASES_1_1"/>
    <property type="match status" value="1"/>
</dbReference>
<evidence type="ECO:0000313" key="8">
    <source>
        <dbReference type="EMBL" id="CAK9069219.1"/>
    </source>
</evidence>
<gene>
    <name evidence="8" type="ORF">SCF082_LOCUS34706</name>
</gene>
<dbReference type="InterPro" id="IPR002081">
    <property type="entry name" value="Cryptochrome/DNA_photolyase_1"/>
</dbReference>
<evidence type="ECO:0000313" key="9">
    <source>
        <dbReference type="Proteomes" id="UP001642464"/>
    </source>
</evidence>
<evidence type="ECO:0000259" key="7">
    <source>
        <dbReference type="Pfam" id="PF03441"/>
    </source>
</evidence>
<proteinExistence type="inferred from homology"/>
<comment type="similarity">
    <text evidence="2">Belongs to the DNA photolyase class-1 family.</text>
</comment>
<dbReference type="EMBL" id="CAXAMM010032112">
    <property type="protein sequence ID" value="CAK9069219.1"/>
    <property type="molecule type" value="Genomic_DNA"/>
</dbReference>
<name>A0ABP0P2Y3_9DINO</name>
<evidence type="ECO:0000256" key="6">
    <source>
        <dbReference type="SAM" id="MobiDB-lite"/>
    </source>
</evidence>
<dbReference type="SUPFAM" id="SSF48173">
    <property type="entry name" value="Cryptochrome/photolyase FAD-binding domain"/>
    <property type="match status" value="1"/>
</dbReference>
<dbReference type="Proteomes" id="UP001642464">
    <property type="component" value="Unassembled WGS sequence"/>
</dbReference>
<dbReference type="Gene3D" id="1.10.579.10">
    <property type="entry name" value="DNA Cyclobutane Dipyrimidine Photolyase, subunit A, domain 3"/>
    <property type="match status" value="1"/>
</dbReference>
<feature type="compositionally biased region" description="Basic and acidic residues" evidence="6">
    <location>
        <begin position="839"/>
        <end position="849"/>
    </location>
</feature>
<feature type="region of interest" description="Disordered" evidence="6">
    <location>
        <begin position="393"/>
        <end position="658"/>
    </location>
</feature>
<accession>A0ABP0P2Y3</accession>
<evidence type="ECO:0000256" key="3">
    <source>
        <dbReference type="ARBA" id="ARBA00022630"/>
    </source>
</evidence>
<comment type="caution">
    <text evidence="8">The sequence shown here is derived from an EMBL/GenBank/DDBJ whole genome shotgun (WGS) entry which is preliminary data.</text>
</comment>
<dbReference type="InterPro" id="IPR005101">
    <property type="entry name" value="Cryptochr/Photolyase_FAD-bd"/>
</dbReference>
<feature type="domain" description="Cryptochrome/DNA photolyase FAD-binding" evidence="7">
    <location>
        <begin position="153"/>
        <end position="339"/>
    </location>
</feature>
<feature type="region of interest" description="Disordered" evidence="6">
    <location>
        <begin position="1038"/>
        <end position="1097"/>
    </location>
</feature>
<evidence type="ECO:0000256" key="5">
    <source>
        <dbReference type="ARBA" id="ARBA00022991"/>
    </source>
</evidence>
<dbReference type="Gene3D" id="1.25.40.80">
    <property type="match status" value="1"/>
</dbReference>
<reference evidence="8 9" key="1">
    <citation type="submission" date="2024-02" db="EMBL/GenBank/DDBJ databases">
        <authorList>
            <person name="Chen Y."/>
            <person name="Shah S."/>
            <person name="Dougan E. K."/>
            <person name="Thang M."/>
            <person name="Chan C."/>
        </authorList>
    </citation>
    <scope>NUCLEOTIDE SEQUENCE [LARGE SCALE GENOMIC DNA]</scope>
</reference>
<feature type="region of interest" description="Disordered" evidence="6">
    <location>
        <begin position="797"/>
        <end position="901"/>
    </location>
</feature>
<feature type="compositionally biased region" description="Basic and acidic residues" evidence="6">
    <location>
        <begin position="1057"/>
        <end position="1097"/>
    </location>
</feature>